<dbReference type="PRINTS" id="PR00371">
    <property type="entry name" value="FPNCR"/>
</dbReference>
<evidence type="ECO:0000313" key="4">
    <source>
        <dbReference type="Proteomes" id="UP000812961"/>
    </source>
</evidence>
<gene>
    <name evidence="3" type="ORF">K1Y79_15505</name>
</gene>
<reference evidence="3 4" key="1">
    <citation type="submission" date="2021-08" db="EMBL/GenBank/DDBJ databases">
        <title>The genome sequence of Chitinophaga sp. B61.</title>
        <authorList>
            <person name="Zhang X."/>
        </authorList>
    </citation>
    <scope>NUCLEOTIDE SEQUENCE [LARGE SCALE GENOMIC DNA]</scope>
    <source>
        <strain evidence="3 4">B61</strain>
    </source>
</reference>
<keyword evidence="4" id="KW-1185">Reference proteome</keyword>
<dbReference type="SUPFAM" id="SSF52343">
    <property type="entry name" value="Ferredoxin reductase-like, C-terminal NADP-linked domain"/>
    <property type="match status" value="1"/>
</dbReference>
<comment type="caution">
    <text evidence="3">The sequence shown here is derived from an EMBL/GenBank/DDBJ whole genome shotgun (WGS) entry which is preliminary data.</text>
</comment>
<dbReference type="PRINTS" id="PR00406">
    <property type="entry name" value="CYTB5RDTASE"/>
</dbReference>
<name>A0ABS7GEB1_9BACT</name>
<dbReference type="SUPFAM" id="SSF54292">
    <property type="entry name" value="2Fe-2S ferredoxin-like"/>
    <property type="match status" value="1"/>
</dbReference>
<dbReference type="InterPro" id="IPR008333">
    <property type="entry name" value="Cbr1-like_FAD-bd_dom"/>
</dbReference>
<dbReference type="InterPro" id="IPR017927">
    <property type="entry name" value="FAD-bd_FR_type"/>
</dbReference>
<evidence type="ECO:0000313" key="3">
    <source>
        <dbReference type="EMBL" id="MBW8685746.1"/>
    </source>
</evidence>
<dbReference type="InterPro" id="IPR001433">
    <property type="entry name" value="OxRdtase_FAD/NAD-bd"/>
</dbReference>
<dbReference type="PROSITE" id="PS51384">
    <property type="entry name" value="FAD_FR"/>
    <property type="match status" value="1"/>
</dbReference>
<dbReference type="Pfam" id="PF00175">
    <property type="entry name" value="NAD_binding_1"/>
    <property type="match status" value="1"/>
</dbReference>
<feature type="domain" description="FAD-binding FR-type" evidence="2">
    <location>
        <begin position="3"/>
        <end position="106"/>
    </location>
</feature>
<dbReference type="Gene3D" id="3.10.20.30">
    <property type="match status" value="1"/>
</dbReference>
<dbReference type="Gene3D" id="3.40.50.80">
    <property type="entry name" value="Nucleotide-binding domain of ferredoxin-NADP reductase (FNR) module"/>
    <property type="match status" value="1"/>
</dbReference>
<sequence>MDELYIYLRIKEVIAETADTRTYRLETVNGEALTYLAGQFITFLIHLHGIEYRRSYSLSSAPGIDPYLAVTIREQQNGEISRHILRSWKAGDHLTALLPSGRFTLPGYSTSPRDIFLLGAGSGITPLYAILKDILHHEPSAHIKLVYSSPSEQRTIFHKQLQELALSYPDQLHIIYLYSSESPDHMIRRLSNLTLEPMVLQHLRYNKQDAQFFVCGPPEYMRMALLTLNFMGFEEEQLHKENFVVNTAPQLARIGIPEDASLKDVELHFRGNVHKLTIPGNHNILAAALAEGISIPYSCKGGVCGSCTAHCTKGKVWMALNNVLTDKEIAQGFVLTCTGYAASAEVVIEI</sequence>
<dbReference type="PROSITE" id="PS00197">
    <property type="entry name" value="2FE2S_FER_1"/>
    <property type="match status" value="1"/>
</dbReference>
<dbReference type="PANTHER" id="PTHR47354">
    <property type="entry name" value="NADH OXIDOREDUCTASE HCR"/>
    <property type="match status" value="1"/>
</dbReference>
<dbReference type="CDD" id="cd06214">
    <property type="entry name" value="PA_degradation_oxidoreductase_like"/>
    <property type="match status" value="1"/>
</dbReference>
<feature type="domain" description="2Fe-2S ferredoxin-type" evidence="1">
    <location>
        <begin position="263"/>
        <end position="350"/>
    </location>
</feature>
<dbReference type="RefSeq" id="WP_220251081.1">
    <property type="nucleotide sequence ID" value="NZ_JAICCF010000003.1"/>
</dbReference>
<evidence type="ECO:0000259" key="1">
    <source>
        <dbReference type="PROSITE" id="PS51085"/>
    </source>
</evidence>
<dbReference type="Pfam" id="PF00111">
    <property type="entry name" value="Fer2"/>
    <property type="match status" value="1"/>
</dbReference>
<dbReference type="InterPro" id="IPR036010">
    <property type="entry name" value="2Fe-2S_ferredoxin-like_sf"/>
</dbReference>
<dbReference type="Pfam" id="PF00970">
    <property type="entry name" value="FAD_binding_6"/>
    <property type="match status" value="1"/>
</dbReference>
<dbReference type="CDD" id="cd00207">
    <property type="entry name" value="fer2"/>
    <property type="match status" value="1"/>
</dbReference>
<dbReference type="InterPro" id="IPR012675">
    <property type="entry name" value="Beta-grasp_dom_sf"/>
</dbReference>
<organism evidence="3 4">
    <name type="scientific">Chitinophaga rhizophila</name>
    <dbReference type="NCBI Taxonomy" id="2866212"/>
    <lineage>
        <taxon>Bacteria</taxon>
        <taxon>Pseudomonadati</taxon>
        <taxon>Bacteroidota</taxon>
        <taxon>Chitinophagia</taxon>
        <taxon>Chitinophagales</taxon>
        <taxon>Chitinophagaceae</taxon>
        <taxon>Chitinophaga</taxon>
    </lineage>
</organism>
<dbReference type="InterPro" id="IPR039261">
    <property type="entry name" value="FNR_nucleotide-bd"/>
</dbReference>
<dbReference type="InterPro" id="IPR001041">
    <property type="entry name" value="2Fe-2S_ferredoxin-type"/>
</dbReference>
<protein>
    <submittedName>
        <fullName evidence="3">Ferredoxin--NADP reductase</fullName>
    </submittedName>
</protein>
<dbReference type="Proteomes" id="UP000812961">
    <property type="component" value="Unassembled WGS sequence"/>
</dbReference>
<dbReference type="Gene3D" id="2.40.30.10">
    <property type="entry name" value="Translation factors"/>
    <property type="match status" value="1"/>
</dbReference>
<dbReference type="InterPro" id="IPR017938">
    <property type="entry name" value="Riboflavin_synthase-like_b-brl"/>
</dbReference>
<dbReference type="InterPro" id="IPR050415">
    <property type="entry name" value="MRET"/>
</dbReference>
<accession>A0ABS7GEB1</accession>
<dbReference type="EMBL" id="JAICCF010000003">
    <property type="protein sequence ID" value="MBW8685746.1"/>
    <property type="molecule type" value="Genomic_DNA"/>
</dbReference>
<proteinExistence type="predicted"/>
<dbReference type="PROSITE" id="PS51085">
    <property type="entry name" value="2FE2S_FER_2"/>
    <property type="match status" value="1"/>
</dbReference>
<evidence type="ECO:0000259" key="2">
    <source>
        <dbReference type="PROSITE" id="PS51384"/>
    </source>
</evidence>
<dbReference type="InterPro" id="IPR001709">
    <property type="entry name" value="Flavoprot_Pyr_Nucl_cyt_Rdtase"/>
</dbReference>
<dbReference type="InterPro" id="IPR006058">
    <property type="entry name" value="2Fe2S_fd_BS"/>
</dbReference>
<dbReference type="SUPFAM" id="SSF63380">
    <property type="entry name" value="Riboflavin synthase domain-like"/>
    <property type="match status" value="1"/>
</dbReference>
<dbReference type="PANTHER" id="PTHR47354:SF5">
    <property type="entry name" value="PROTEIN RFBI"/>
    <property type="match status" value="1"/>
</dbReference>